<keyword evidence="1" id="KW-0378">Hydrolase</keyword>
<dbReference type="InterPro" id="IPR011697">
    <property type="entry name" value="Peptidase_C26"/>
</dbReference>
<dbReference type="GO" id="GO:0016787">
    <property type="term" value="F:hydrolase activity"/>
    <property type="evidence" value="ECO:0007669"/>
    <property type="project" value="UniProtKB-KW"/>
</dbReference>
<comment type="caution">
    <text evidence="1">The sequence shown here is derived from an EMBL/GenBank/DDBJ whole genome shotgun (WGS) entry which is preliminary data.</text>
</comment>
<dbReference type="EMBL" id="JAQOUE010000001">
    <property type="protein sequence ID" value="MDT7042550.1"/>
    <property type="molecule type" value="Genomic_DNA"/>
</dbReference>
<proteinExistence type="predicted"/>
<dbReference type="Gene3D" id="3.40.50.880">
    <property type="match status" value="1"/>
</dbReference>
<keyword evidence="2" id="KW-1185">Reference proteome</keyword>
<dbReference type="PANTHER" id="PTHR43235">
    <property type="entry name" value="GLUTAMINE AMIDOTRANSFERASE PB2B2.05-RELATED"/>
    <property type="match status" value="1"/>
</dbReference>
<dbReference type="InterPro" id="IPR029062">
    <property type="entry name" value="Class_I_gatase-like"/>
</dbReference>
<dbReference type="PANTHER" id="PTHR43235:SF1">
    <property type="entry name" value="GLUTAMINE AMIDOTRANSFERASE PB2B2.05-RELATED"/>
    <property type="match status" value="1"/>
</dbReference>
<evidence type="ECO:0000313" key="2">
    <source>
        <dbReference type="Proteomes" id="UP001250932"/>
    </source>
</evidence>
<gene>
    <name evidence="1" type="ORF">PPG34_09305</name>
</gene>
<dbReference type="Proteomes" id="UP001250932">
    <property type="component" value="Unassembled WGS sequence"/>
</dbReference>
<reference evidence="1 2" key="1">
    <citation type="journal article" date="2023" name="ISME J.">
        <title>Cultivation and genomic characterization of novel and ubiquitous marine nitrite-oxidizing bacteria from the Nitrospirales.</title>
        <authorList>
            <person name="Mueller A.J."/>
            <person name="Daebeler A."/>
            <person name="Herbold C.W."/>
            <person name="Kirkegaard R.H."/>
            <person name="Daims H."/>
        </authorList>
    </citation>
    <scope>NUCLEOTIDE SEQUENCE [LARGE SCALE GENOMIC DNA]</scope>
    <source>
        <strain evidence="1 2">EB</strain>
    </source>
</reference>
<dbReference type="RefSeq" id="WP_313832973.1">
    <property type="nucleotide sequence ID" value="NZ_JAQOUE010000001.1"/>
</dbReference>
<dbReference type="SUPFAM" id="SSF52317">
    <property type="entry name" value="Class I glutamine amidotransferase-like"/>
    <property type="match status" value="1"/>
</dbReference>
<sequence length="247" mass="27671">MSKKSPAPLIGITCEAISHRKDFADYDLLCDHRYATGIAEAGGHPVLLPIAHNRATLDRYLEGIDGLVIVGGDDLDPSWYGESPKRRTKVAFSKRSEFEAWLYKAGAQRRLPILGICYGMQLINVIEGGTLYQHIKARPNGPKVDHQGKKNGVHPVNILPHTKLGKILGPGKKKVATEHHQGIRKLAPKFIASAKAADGIIEAMERPNRPEIFAVQWHPERRLQFASTRRLFKAFVKSCRRYQKNKD</sequence>
<dbReference type="Pfam" id="PF07722">
    <property type="entry name" value="Peptidase_C26"/>
    <property type="match status" value="1"/>
</dbReference>
<protein>
    <submittedName>
        <fullName evidence="1">Gamma-glutamyl-gamma-aminobutyrate hydrolase family protein</fullName>
    </submittedName>
</protein>
<name>A0ABU3K7X8_9BACT</name>
<evidence type="ECO:0000313" key="1">
    <source>
        <dbReference type="EMBL" id="MDT7042550.1"/>
    </source>
</evidence>
<organism evidence="1 2">
    <name type="scientific">Candidatus Nitronereus thalassa</name>
    <dbReference type="NCBI Taxonomy" id="3020898"/>
    <lineage>
        <taxon>Bacteria</taxon>
        <taxon>Pseudomonadati</taxon>
        <taxon>Nitrospirota</taxon>
        <taxon>Nitrospiria</taxon>
        <taxon>Nitrospirales</taxon>
        <taxon>Nitrospiraceae</taxon>
        <taxon>Candidatus Nitronereus</taxon>
    </lineage>
</organism>
<dbReference type="InterPro" id="IPR044668">
    <property type="entry name" value="PuuD-like"/>
</dbReference>
<accession>A0ABU3K7X8</accession>
<dbReference type="PROSITE" id="PS51273">
    <property type="entry name" value="GATASE_TYPE_1"/>
    <property type="match status" value="1"/>
</dbReference>
<dbReference type="CDD" id="cd01745">
    <property type="entry name" value="GATase1_2"/>
    <property type="match status" value="1"/>
</dbReference>